<sequence length="204" mass="23066">MGYWGKLLRWCGLHTNVFIDSLLSLGCKDLRSFCHHFPLEKVKLLPSLLPAEKVPELCGRTMVGMDSLGELSLVGREKGLERTGRRVSGKKKEVNHKLLRDNVTSSVWGSKLEETNNQIFRRARALKRASASPIRKIPGENPFSAALPLSEIDPLHSIWPDNLEVTPDARFFAILKRARYDYALSRRAASGRLTFQARQPDTQE</sequence>
<keyword evidence="2" id="KW-1185">Reference proteome</keyword>
<proteinExistence type="predicted"/>
<dbReference type="EMBL" id="BPLR01021116">
    <property type="protein sequence ID" value="GIX86178.1"/>
    <property type="molecule type" value="Genomic_DNA"/>
</dbReference>
<protein>
    <submittedName>
        <fullName evidence="1">Uncharacterized protein</fullName>
    </submittedName>
</protein>
<evidence type="ECO:0000313" key="2">
    <source>
        <dbReference type="Proteomes" id="UP001054945"/>
    </source>
</evidence>
<name>A0AAV4NQZ8_CAEEX</name>
<evidence type="ECO:0000313" key="1">
    <source>
        <dbReference type="EMBL" id="GIX86178.1"/>
    </source>
</evidence>
<dbReference type="Proteomes" id="UP001054945">
    <property type="component" value="Unassembled WGS sequence"/>
</dbReference>
<accession>A0AAV4NQZ8</accession>
<comment type="caution">
    <text evidence="1">The sequence shown here is derived from an EMBL/GenBank/DDBJ whole genome shotgun (WGS) entry which is preliminary data.</text>
</comment>
<organism evidence="1 2">
    <name type="scientific">Caerostris extrusa</name>
    <name type="common">Bark spider</name>
    <name type="synonym">Caerostris bankana</name>
    <dbReference type="NCBI Taxonomy" id="172846"/>
    <lineage>
        <taxon>Eukaryota</taxon>
        <taxon>Metazoa</taxon>
        <taxon>Ecdysozoa</taxon>
        <taxon>Arthropoda</taxon>
        <taxon>Chelicerata</taxon>
        <taxon>Arachnida</taxon>
        <taxon>Araneae</taxon>
        <taxon>Araneomorphae</taxon>
        <taxon>Entelegynae</taxon>
        <taxon>Araneoidea</taxon>
        <taxon>Araneidae</taxon>
        <taxon>Caerostris</taxon>
    </lineage>
</organism>
<dbReference type="AlphaFoldDB" id="A0AAV4NQZ8"/>
<reference evidence="1 2" key="1">
    <citation type="submission" date="2021-06" db="EMBL/GenBank/DDBJ databases">
        <title>Caerostris extrusa draft genome.</title>
        <authorList>
            <person name="Kono N."/>
            <person name="Arakawa K."/>
        </authorList>
    </citation>
    <scope>NUCLEOTIDE SEQUENCE [LARGE SCALE GENOMIC DNA]</scope>
</reference>
<gene>
    <name evidence="1" type="ORF">CEXT_511901</name>
</gene>